<protein>
    <submittedName>
        <fullName evidence="2">Dihydrofolate reductase</fullName>
    </submittedName>
</protein>
<feature type="domain" description="Bacterial bifunctional deaminase-reductase C-terminal" evidence="1">
    <location>
        <begin position="3"/>
        <end position="170"/>
    </location>
</feature>
<comment type="caution">
    <text evidence="2">The sequence shown here is derived from an EMBL/GenBank/DDBJ whole genome shotgun (WGS) entry which is preliminary data.</text>
</comment>
<reference evidence="2 3" key="1">
    <citation type="submission" date="2020-02" db="EMBL/GenBank/DDBJ databases">
        <title>Genome sequence of strain CCNWXJ40-4.</title>
        <authorList>
            <person name="Gao J."/>
            <person name="Sun J."/>
        </authorList>
    </citation>
    <scope>NUCLEOTIDE SEQUENCE [LARGE SCALE GENOMIC DNA]</scope>
    <source>
        <strain evidence="2 3">CCNWXJ 40-4</strain>
    </source>
</reference>
<dbReference type="PANTHER" id="PTHR38011:SF11">
    <property type="entry name" value="2,5-DIAMINO-6-RIBOSYLAMINO-4(3H)-PYRIMIDINONE 5'-PHOSPHATE REDUCTASE"/>
    <property type="match status" value="1"/>
</dbReference>
<dbReference type="InterPro" id="IPR024072">
    <property type="entry name" value="DHFR-like_dom_sf"/>
</dbReference>
<keyword evidence="3" id="KW-1185">Reference proteome</keyword>
<organism evidence="2 3">
    <name type="scientific">Allomesorhizobium camelthorni</name>
    <dbReference type="NCBI Taxonomy" id="475069"/>
    <lineage>
        <taxon>Bacteria</taxon>
        <taxon>Pseudomonadati</taxon>
        <taxon>Pseudomonadota</taxon>
        <taxon>Alphaproteobacteria</taxon>
        <taxon>Hyphomicrobiales</taxon>
        <taxon>Phyllobacteriaceae</taxon>
        <taxon>Allomesorhizobium</taxon>
    </lineage>
</organism>
<evidence type="ECO:0000313" key="2">
    <source>
        <dbReference type="EMBL" id="NGO53998.1"/>
    </source>
</evidence>
<sequence length="177" mass="19919">MAKLVFGMNQSLDGYVDHMTLPGPSPTLFRHFIEEAEGQAGSIYGRKMYELMRYWDDDHTDWEPEGAAFAAAWRKQPKWVVSRTLKEVGPNATLVKGDLERAIRELKAERAGEIEVAGPNLAQSLTELGLIDEYRIYLHPVVLGHGKPYFAGPQPPLRLVTNDRIGEDVIRLTYVPA</sequence>
<gene>
    <name evidence="2" type="ORF">G6N73_23075</name>
</gene>
<accession>A0A6G4WI07</accession>
<dbReference type="AlphaFoldDB" id="A0A6G4WI07"/>
<evidence type="ECO:0000313" key="3">
    <source>
        <dbReference type="Proteomes" id="UP001642900"/>
    </source>
</evidence>
<dbReference type="Proteomes" id="UP001642900">
    <property type="component" value="Unassembled WGS sequence"/>
</dbReference>
<proteinExistence type="predicted"/>
<evidence type="ECO:0000259" key="1">
    <source>
        <dbReference type="Pfam" id="PF01872"/>
    </source>
</evidence>
<dbReference type="RefSeq" id="WP_165031907.1">
    <property type="nucleotide sequence ID" value="NZ_JAAKZF010000041.1"/>
</dbReference>
<dbReference type="PANTHER" id="PTHR38011">
    <property type="entry name" value="DIHYDROFOLATE REDUCTASE FAMILY PROTEIN (AFU_ORTHOLOGUE AFUA_8G06820)"/>
    <property type="match status" value="1"/>
</dbReference>
<dbReference type="InterPro" id="IPR002734">
    <property type="entry name" value="RibDG_C"/>
</dbReference>
<dbReference type="Gene3D" id="3.40.430.10">
    <property type="entry name" value="Dihydrofolate Reductase, subunit A"/>
    <property type="match status" value="1"/>
</dbReference>
<dbReference type="GO" id="GO:0008703">
    <property type="term" value="F:5-amino-6-(5-phosphoribosylamino)uracil reductase activity"/>
    <property type="evidence" value="ECO:0007669"/>
    <property type="project" value="InterPro"/>
</dbReference>
<dbReference type="GO" id="GO:0009231">
    <property type="term" value="P:riboflavin biosynthetic process"/>
    <property type="evidence" value="ECO:0007669"/>
    <property type="project" value="InterPro"/>
</dbReference>
<dbReference type="InterPro" id="IPR050765">
    <property type="entry name" value="Riboflavin_Biosynth_HTPR"/>
</dbReference>
<dbReference type="Pfam" id="PF01872">
    <property type="entry name" value="RibD_C"/>
    <property type="match status" value="1"/>
</dbReference>
<name>A0A6G4WI07_9HYPH</name>
<dbReference type="SUPFAM" id="SSF53597">
    <property type="entry name" value="Dihydrofolate reductase-like"/>
    <property type="match status" value="1"/>
</dbReference>
<dbReference type="EMBL" id="JAAKZF010000041">
    <property type="protein sequence ID" value="NGO53998.1"/>
    <property type="molecule type" value="Genomic_DNA"/>
</dbReference>